<sequence length="878" mass="103978">MDFQLNSSLYIIGNRVFLPYNTDSKTDKISINFNKPFEMVYTHLRRGDFLSFDNLVAYLQAEYPERNKEVVELFLKTLIEKEFLISSLRPPLSNTDELGWVISKLNDFSAVKHYRNLLMDIQKDISTYQNTEIGEGIVLYKTIVSKLKSIEEIHSKSYLQVDCEIQTNSLVLVKEDLNQLEDFASFLLEISKYQKNKYLEEFKLRFLERYGEYIDVPIYELLDETLGIGAPLNYSQPQNRYITPLKNLAEKNELRDYFINKYIRAIKMNTSITLDGREISSYIENKRNERVPKNLELNFLVKEFGNKKKFYLGPNVGSNKAGKTFGRFAYFSKQFLEVMKEFDDQFIASSKEEVYELVYLPKNIRSGNVTRDFTINHKNISLHTNSYDRENEVKMTDILIGVEKDKLYLRNRLDNKKILVTSNNMLNPMMADNGIRLMQEVSLQDELSWSHFPWSEVYSMFSYVPQIEYKNIVIETELWKINKYVLELPNKKTKKEQFIRHFRAIKTKLKIPDVFYLQSADNRILVDINEPVYIDLIYRKYKQQGEIMIRGIERGENLKSICNGEKPVEVVLPFYRNLENSMEAKINTKISNNINGSNGFSPFENWLFYKIYCSNENEEEIIKFVNYFTEELSVNLPVITTYFMRYSDPLPHIRLRIKAEKPHIFEIAERFNHFIAPLQHSRLVSKYIIDTYYPENERYGGQELMPLAEQIFQIDSKVVVKLMDIVEHKEEIGVVSVLHYLNSFGITFEKQIELLEASVGNDNFTSDFKDIKNDYINLLDSYNHWETFKKDKKSRKFIELMDLRQNAIQEYAKLLRESDSLTNYLEDIILSVVHLHCNRLFGTDREFERKIYFFALHTLKGQRYKRKMMIENEKNNQK</sequence>
<organism evidence="3 4">
    <name type="scientific">Candidatus Enterococcus wittei</name>
    <dbReference type="NCBI Taxonomy" id="1987383"/>
    <lineage>
        <taxon>Bacteria</taxon>
        <taxon>Bacillati</taxon>
        <taxon>Bacillota</taxon>
        <taxon>Bacilli</taxon>
        <taxon>Lactobacillales</taxon>
        <taxon>Enterococcaceae</taxon>
        <taxon>Enterococcus</taxon>
    </lineage>
</organism>
<dbReference type="InterPro" id="IPR006827">
    <property type="entry name" value="Lant_deHydtase_N"/>
</dbReference>
<proteinExistence type="predicted"/>
<comment type="caution">
    <text evidence="3">The sequence shown here is derived from an EMBL/GenBank/DDBJ whole genome shotgun (WGS) entry which is preliminary data.</text>
</comment>
<dbReference type="InterPro" id="IPR023809">
    <property type="entry name" value="Thiopep_bacteriocin_synth_dom"/>
</dbReference>
<evidence type="ECO:0000313" key="4">
    <source>
        <dbReference type="Proteomes" id="UP000194933"/>
    </source>
</evidence>
<dbReference type="Proteomes" id="UP000194933">
    <property type="component" value="Unassembled WGS sequence"/>
</dbReference>
<reference evidence="3 4" key="1">
    <citation type="submission" date="2017-05" db="EMBL/GenBank/DDBJ databases">
        <title>The Genome Sequence of Enterococcus sp. 10A9_DIV0425.</title>
        <authorList>
            <consortium name="The Broad Institute Genomics Platform"/>
            <consortium name="The Broad Institute Genomic Center for Infectious Diseases"/>
            <person name="Earl A."/>
            <person name="Manson A."/>
            <person name="Schwartman J."/>
            <person name="Gilmore M."/>
            <person name="Abouelleil A."/>
            <person name="Cao P."/>
            <person name="Chapman S."/>
            <person name="Cusick C."/>
            <person name="Shea T."/>
            <person name="Young S."/>
            <person name="Neafsey D."/>
            <person name="Nusbaum C."/>
            <person name="Birren B."/>
        </authorList>
    </citation>
    <scope>NUCLEOTIDE SEQUENCE [LARGE SCALE GENOMIC DNA]</scope>
    <source>
        <strain evidence="3 4">10A9_DIV0425</strain>
    </source>
</reference>
<evidence type="ECO:0000259" key="1">
    <source>
        <dbReference type="Pfam" id="PF04738"/>
    </source>
</evidence>
<feature type="domain" description="Lantibiotic dehydratase N-terminal" evidence="1">
    <location>
        <begin position="2"/>
        <end position="536"/>
    </location>
</feature>
<name>A0A242JXY9_9ENTE</name>
<dbReference type="STRING" id="1987383.A5844_001885"/>
<dbReference type="Pfam" id="PF04738">
    <property type="entry name" value="Lant_dehydr_N"/>
    <property type="match status" value="1"/>
</dbReference>
<evidence type="ECO:0000259" key="2">
    <source>
        <dbReference type="Pfam" id="PF14028"/>
    </source>
</evidence>
<dbReference type="NCBIfam" id="TIGR03891">
    <property type="entry name" value="thiopep_ocin"/>
    <property type="match status" value="1"/>
</dbReference>
<protein>
    <recommendedName>
        <fullName evidence="5">Thiopeptide-type bacteriocin biosynthesis domain-containing protein</fullName>
    </recommendedName>
</protein>
<dbReference type="EMBL" id="NGMO01000003">
    <property type="protein sequence ID" value="OTP10187.1"/>
    <property type="molecule type" value="Genomic_DNA"/>
</dbReference>
<gene>
    <name evidence="3" type="ORF">A5844_001885</name>
</gene>
<dbReference type="Pfam" id="PF14028">
    <property type="entry name" value="Lant_dehydr_C"/>
    <property type="match status" value="1"/>
</dbReference>
<feature type="domain" description="Thiopeptide-type bacteriocin biosynthesis" evidence="2">
    <location>
        <begin position="606"/>
        <end position="858"/>
    </location>
</feature>
<accession>A0A242JXY9</accession>
<dbReference type="AlphaFoldDB" id="A0A242JXY9"/>
<evidence type="ECO:0008006" key="5">
    <source>
        <dbReference type="Google" id="ProtNLM"/>
    </source>
</evidence>
<evidence type="ECO:0000313" key="3">
    <source>
        <dbReference type="EMBL" id="OTP10187.1"/>
    </source>
</evidence>
<keyword evidence="4" id="KW-1185">Reference proteome</keyword>